<evidence type="ECO:0000256" key="5">
    <source>
        <dbReference type="ARBA" id="ARBA00022989"/>
    </source>
</evidence>
<dbReference type="InterPro" id="IPR023408">
    <property type="entry name" value="MscS_beta-dom_sf"/>
</dbReference>
<dbReference type="Gene3D" id="2.30.30.60">
    <property type="match status" value="1"/>
</dbReference>
<name>A0ABU5TSP7_9CYAN</name>
<comment type="caution">
    <text evidence="10">The sequence shown here is derived from an EMBL/GenBank/DDBJ whole genome shotgun (WGS) entry which is preliminary data.</text>
</comment>
<comment type="subcellular location">
    <subcellularLocation>
        <location evidence="1">Cell membrane</location>
        <topology evidence="1">Multi-pass membrane protein</topology>
    </subcellularLocation>
</comment>
<dbReference type="PANTHER" id="PTHR30347">
    <property type="entry name" value="POTASSIUM CHANNEL RELATED"/>
    <property type="match status" value="1"/>
</dbReference>
<dbReference type="SUPFAM" id="SSF82689">
    <property type="entry name" value="Mechanosensitive channel protein MscS (YggB), C-terminal domain"/>
    <property type="match status" value="1"/>
</dbReference>
<dbReference type="InterPro" id="IPR049278">
    <property type="entry name" value="MS_channel_C"/>
</dbReference>
<dbReference type="InterPro" id="IPR011066">
    <property type="entry name" value="MscS_channel_C_sf"/>
</dbReference>
<evidence type="ECO:0000256" key="6">
    <source>
        <dbReference type="ARBA" id="ARBA00023136"/>
    </source>
</evidence>
<dbReference type="SUPFAM" id="SSF82861">
    <property type="entry name" value="Mechanosensitive channel protein MscS (YggB), transmembrane region"/>
    <property type="match status" value="1"/>
</dbReference>
<dbReference type="InterPro" id="IPR011014">
    <property type="entry name" value="MscS_channel_TM-2"/>
</dbReference>
<dbReference type="Pfam" id="PF21082">
    <property type="entry name" value="MS_channel_3rd"/>
    <property type="match status" value="1"/>
</dbReference>
<gene>
    <name evidence="10" type="ORF">VB774_22975</name>
</gene>
<dbReference type="Pfam" id="PF00924">
    <property type="entry name" value="MS_channel_2nd"/>
    <property type="match status" value="1"/>
</dbReference>
<evidence type="ECO:0000313" key="11">
    <source>
        <dbReference type="Proteomes" id="UP001301388"/>
    </source>
</evidence>
<evidence type="ECO:0000256" key="4">
    <source>
        <dbReference type="ARBA" id="ARBA00022692"/>
    </source>
</evidence>
<dbReference type="Gene3D" id="1.10.287.1260">
    <property type="match status" value="1"/>
</dbReference>
<evidence type="ECO:0000256" key="2">
    <source>
        <dbReference type="ARBA" id="ARBA00008017"/>
    </source>
</evidence>
<organism evidence="10 11">
    <name type="scientific">Pseudanabaena galeata UHCC 0370</name>
    <dbReference type="NCBI Taxonomy" id="3110310"/>
    <lineage>
        <taxon>Bacteria</taxon>
        <taxon>Bacillati</taxon>
        <taxon>Cyanobacteriota</taxon>
        <taxon>Cyanophyceae</taxon>
        <taxon>Pseudanabaenales</taxon>
        <taxon>Pseudanabaenaceae</taxon>
        <taxon>Pseudanabaena</taxon>
    </lineage>
</organism>
<evidence type="ECO:0000256" key="3">
    <source>
        <dbReference type="ARBA" id="ARBA00022475"/>
    </source>
</evidence>
<protein>
    <submittedName>
        <fullName evidence="10">Mechanosensitive ion channel domain-containing protein</fullName>
    </submittedName>
</protein>
<evidence type="ECO:0000259" key="9">
    <source>
        <dbReference type="Pfam" id="PF21082"/>
    </source>
</evidence>
<feature type="transmembrane region" description="Helical" evidence="7">
    <location>
        <begin position="105"/>
        <end position="126"/>
    </location>
</feature>
<dbReference type="Proteomes" id="UP001301388">
    <property type="component" value="Unassembled WGS sequence"/>
</dbReference>
<dbReference type="Gene3D" id="3.30.70.100">
    <property type="match status" value="1"/>
</dbReference>
<keyword evidence="6 7" id="KW-0472">Membrane</keyword>
<evidence type="ECO:0000259" key="8">
    <source>
        <dbReference type="Pfam" id="PF00924"/>
    </source>
</evidence>
<dbReference type="PANTHER" id="PTHR30347:SF1">
    <property type="entry name" value="MECHANOSENSITIVE CHANNEL MSCK"/>
    <property type="match status" value="1"/>
</dbReference>
<accession>A0ABU5TSP7</accession>
<proteinExistence type="inferred from homology"/>
<keyword evidence="11" id="KW-1185">Reference proteome</keyword>
<keyword evidence="4 7" id="KW-0812">Transmembrane</keyword>
<dbReference type="InterPro" id="IPR006685">
    <property type="entry name" value="MscS_channel_2nd"/>
</dbReference>
<dbReference type="SUPFAM" id="SSF50182">
    <property type="entry name" value="Sm-like ribonucleoproteins"/>
    <property type="match status" value="1"/>
</dbReference>
<feature type="domain" description="Mechanosensitive ion channel MscS" evidence="8">
    <location>
        <begin position="191"/>
        <end position="258"/>
    </location>
</feature>
<dbReference type="PROSITE" id="PS01246">
    <property type="entry name" value="UPF0003"/>
    <property type="match status" value="1"/>
</dbReference>
<evidence type="ECO:0000313" key="10">
    <source>
        <dbReference type="EMBL" id="MEA5480508.1"/>
    </source>
</evidence>
<feature type="transmembrane region" description="Helical" evidence="7">
    <location>
        <begin position="6"/>
        <end position="26"/>
    </location>
</feature>
<feature type="transmembrane region" description="Helical" evidence="7">
    <location>
        <begin position="46"/>
        <end position="70"/>
    </location>
</feature>
<dbReference type="InterPro" id="IPR006686">
    <property type="entry name" value="MscS_channel_CS"/>
</dbReference>
<dbReference type="InterPro" id="IPR010920">
    <property type="entry name" value="LSM_dom_sf"/>
</dbReference>
<dbReference type="EMBL" id="JAYGIE010000129">
    <property type="protein sequence ID" value="MEA5480508.1"/>
    <property type="molecule type" value="Genomic_DNA"/>
</dbReference>
<keyword evidence="5 7" id="KW-1133">Transmembrane helix</keyword>
<evidence type="ECO:0000256" key="7">
    <source>
        <dbReference type="SAM" id="Phobius"/>
    </source>
</evidence>
<feature type="domain" description="Mechanosensitive ion channel MscS C-terminal" evidence="9">
    <location>
        <begin position="267"/>
        <end position="348"/>
    </location>
</feature>
<dbReference type="InterPro" id="IPR052702">
    <property type="entry name" value="MscS-like_channel"/>
</dbReference>
<comment type="similarity">
    <text evidence="2">Belongs to the MscS (TC 1.A.23) family.</text>
</comment>
<dbReference type="RefSeq" id="WP_323263479.1">
    <property type="nucleotide sequence ID" value="NZ_JAYGIE010000129.1"/>
</dbReference>
<sequence>MIILPIVIIVGAIALSWGLGMLRRYLSRTLKRKLEGTERESITKGLDLFFTVILSIARISVWVAAILYIADLFPDSRAISQQIRDVLTSSFNAPILTLGKSSYSIINLSILGALLFGLILLVRAFIDIFKDRVLSIAGLNRGAQEAIAVIVQYTLIFIGTLVLLQIWGLDLSSLTILASALSIGLGIGLQNIAKNFGSGLILVFERPIQVGDFIEVGDLHGTVERIGARSTEIRTLDRVSIIVPNSRFLDSEVINWSHGNPISRIHLPLGVAYGSDPQHVRTVLIEAASEHPKVLAAPSPSLLFKGFGDSSLDFELLIWTAEPDKQFLLKSDLYFLIYEVLNQNQIEIPFPQRDLHLRSGKVEMSSQLESALIELAKQGNHGGVAPTY</sequence>
<keyword evidence="3" id="KW-1003">Cell membrane</keyword>
<feature type="transmembrane region" description="Helical" evidence="7">
    <location>
        <begin position="146"/>
        <end position="168"/>
    </location>
</feature>
<reference evidence="10 11" key="1">
    <citation type="submission" date="2023-12" db="EMBL/GenBank/DDBJ databases">
        <title>Baltic Sea Cyanobacteria.</title>
        <authorList>
            <person name="Delbaje E."/>
            <person name="Fewer D.P."/>
            <person name="Shishido T.K."/>
        </authorList>
    </citation>
    <scope>NUCLEOTIDE SEQUENCE [LARGE SCALE GENOMIC DNA]</scope>
    <source>
        <strain evidence="10 11">UHCC 0370</strain>
    </source>
</reference>
<evidence type="ECO:0000256" key="1">
    <source>
        <dbReference type="ARBA" id="ARBA00004651"/>
    </source>
</evidence>